<dbReference type="InterPro" id="IPR001937">
    <property type="entry name" value="GalP_UDPtransf1"/>
</dbReference>
<keyword evidence="10" id="KW-0862">Zinc</keyword>
<dbReference type="InterPro" id="IPR036265">
    <property type="entry name" value="HIT-like_sf"/>
</dbReference>
<evidence type="ECO:0000256" key="6">
    <source>
        <dbReference type="ARBA" id="ARBA00016340"/>
    </source>
</evidence>
<gene>
    <name evidence="18" type="ORF">DES52_105102</name>
</gene>
<evidence type="ECO:0000256" key="14">
    <source>
        <dbReference type="PIRSR" id="PIRSR000808-1"/>
    </source>
</evidence>
<evidence type="ECO:0000256" key="7">
    <source>
        <dbReference type="ARBA" id="ARBA00022679"/>
    </source>
</evidence>
<evidence type="ECO:0000256" key="3">
    <source>
        <dbReference type="ARBA" id="ARBA00004947"/>
    </source>
</evidence>
<dbReference type="EC" id="2.7.7.12" evidence="5 13"/>
<dbReference type="GO" id="GO:0008108">
    <property type="term" value="F:UDP-glucose:hexose-1-phosphate uridylyltransferase activity"/>
    <property type="evidence" value="ECO:0007669"/>
    <property type="project" value="UniProtKB-UniRule"/>
</dbReference>
<comment type="cofactor">
    <cofactor evidence="2">
        <name>Zn(2+)</name>
        <dbReference type="ChEBI" id="CHEBI:29105"/>
    </cofactor>
</comment>
<feature type="domain" description="Galactose-1-phosphate uridyl transferase N-terminal" evidence="16">
    <location>
        <begin position="51"/>
        <end position="207"/>
    </location>
</feature>
<proteinExistence type="inferred from homology"/>
<evidence type="ECO:0000256" key="9">
    <source>
        <dbReference type="ARBA" id="ARBA00022723"/>
    </source>
</evidence>
<evidence type="ECO:0000256" key="5">
    <source>
        <dbReference type="ARBA" id="ARBA00012384"/>
    </source>
</evidence>
<dbReference type="UniPathway" id="UPA00214"/>
<evidence type="ECO:0000259" key="17">
    <source>
        <dbReference type="Pfam" id="PF02744"/>
    </source>
</evidence>
<evidence type="ECO:0000313" key="18">
    <source>
        <dbReference type="EMBL" id="PYE54464.1"/>
    </source>
</evidence>
<dbReference type="GO" id="GO:0008270">
    <property type="term" value="F:zinc ion binding"/>
    <property type="evidence" value="ECO:0007669"/>
    <property type="project" value="InterPro"/>
</dbReference>
<evidence type="ECO:0000256" key="1">
    <source>
        <dbReference type="ARBA" id="ARBA00001107"/>
    </source>
</evidence>
<accession>A0A318S6R9</accession>
<evidence type="ECO:0000256" key="4">
    <source>
        <dbReference type="ARBA" id="ARBA00010951"/>
    </source>
</evidence>
<comment type="catalytic activity">
    <reaction evidence="1 15">
        <text>alpha-D-galactose 1-phosphate + UDP-alpha-D-glucose = alpha-D-glucose 1-phosphate + UDP-alpha-D-galactose</text>
        <dbReference type="Rhea" id="RHEA:13989"/>
        <dbReference type="ChEBI" id="CHEBI:58336"/>
        <dbReference type="ChEBI" id="CHEBI:58601"/>
        <dbReference type="ChEBI" id="CHEBI:58885"/>
        <dbReference type="ChEBI" id="CHEBI:66914"/>
        <dbReference type="EC" id="2.7.7.12"/>
    </reaction>
</comment>
<dbReference type="GO" id="GO:0033499">
    <property type="term" value="P:galactose catabolic process via UDP-galactose, Leloir pathway"/>
    <property type="evidence" value="ECO:0007669"/>
    <property type="project" value="TreeGrafter"/>
</dbReference>
<keyword evidence="8 15" id="KW-0548">Nucleotidyltransferase</keyword>
<keyword evidence="11 15" id="KW-0299">Galactose metabolism</keyword>
<dbReference type="RefSeq" id="WP_110886411.1">
    <property type="nucleotide sequence ID" value="NZ_QJSX01000005.1"/>
</dbReference>
<evidence type="ECO:0000256" key="11">
    <source>
        <dbReference type="ARBA" id="ARBA00023144"/>
    </source>
</evidence>
<dbReference type="PANTHER" id="PTHR11943">
    <property type="entry name" value="GALACTOSE-1-PHOSPHATE URIDYLYLTRANSFERASE"/>
    <property type="match status" value="1"/>
</dbReference>
<keyword evidence="12 15" id="KW-0119">Carbohydrate metabolism</keyword>
<dbReference type="GO" id="GO:0005737">
    <property type="term" value="C:cytoplasm"/>
    <property type="evidence" value="ECO:0007669"/>
    <property type="project" value="TreeGrafter"/>
</dbReference>
<dbReference type="Proteomes" id="UP000248326">
    <property type="component" value="Unassembled WGS sequence"/>
</dbReference>
<keyword evidence="9 15" id="KW-0479">Metal-binding</keyword>
<evidence type="ECO:0000256" key="10">
    <source>
        <dbReference type="ARBA" id="ARBA00022833"/>
    </source>
</evidence>
<dbReference type="InterPro" id="IPR005849">
    <property type="entry name" value="GalP_Utransf_N"/>
</dbReference>
<dbReference type="Gene3D" id="3.30.428.10">
    <property type="entry name" value="HIT-like"/>
    <property type="match status" value="2"/>
</dbReference>
<comment type="similarity">
    <text evidence="4 15">Belongs to the galactose-1-phosphate uridylyltransferase type 1 family.</text>
</comment>
<evidence type="ECO:0000313" key="19">
    <source>
        <dbReference type="Proteomes" id="UP000248326"/>
    </source>
</evidence>
<dbReference type="Pfam" id="PF01087">
    <property type="entry name" value="GalP_UDP_transf"/>
    <property type="match status" value="1"/>
</dbReference>
<protein>
    <recommendedName>
        <fullName evidence="6 13">Galactose-1-phosphate uridylyltransferase</fullName>
        <ecNumber evidence="5 13">2.7.7.12</ecNumber>
    </recommendedName>
</protein>
<evidence type="ECO:0000256" key="12">
    <source>
        <dbReference type="ARBA" id="ARBA00023277"/>
    </source>
</evidence>
<dbReference type="InterPro" id="IPR019779">
    <property type="entry name" value="GalP_UDPtransf1_His-AS"/>
</dbReference>
<organism evidence="18 19">
    <name type="scientific">Deinococcus yavapaiensis KR-236</name>
    <dbReference type="NCBI Taxonomy" id="694435"/>
    <lineage>
        <taxon>Bacteria</taxon>
        <taxon>Thermotogati</taxon>
        <taxon>Deinococcota</taxon>
        <taxon>Deinococci</taxon>
        <taxon>Deinococcales</taxon>
        <taxon>Deinococcaceae</taxon>
        <taxon>Deinococcus</taxon>
    </lineage>
</organism>
<evidence type="ECO:0000259" key="16">
    <source>
        <dbReference type="Pfam" id="PF01087"/>
    </source>
</evidence>
<dbReference type="Pfam" id="PF02744">
    <property type="entry name" value="GalP_UDP_tr_C"/>
    <property type="match status" value="1"/>
</dbReference>
<evidence type="ECO:0000256" key="2">
    <source>
        <dbReference type="ARBA" id="ARBA00001947"/>
    </source>
</evidence>
<dbReference type="PIRSF" id="PIRSF000808">
    <property type="entry name" value="GalT"/>
    <property type="match status" value="1"/>
</dbReference>
<dbReference type="SUPFAM" id="SSF54197">
    <property type="entry name" value="HIT-like"/>
    <property type="match status" value="2"/>
</dbReference>
<name>A0A318S6R9_9DEIO</name>
<keyword evidence="19" id="KW-1185">Reference proteome</keyword>
<keyword evidence="7 15" id="KW-0808">Transferase</keyword>
<evidence type="ECO:0000256" key="8">
    <source>
        <dbReference type="ARBA" id="ARBA00022695"/>
    </source>
</evidence>
<feature type="active site" description="Tele-UMP-histidine intermediate" evidence="14">
    <location>
        <position position="197"/>
    </location>
</feature>
<dbReference type="EMBL" id="QJSX01000005">
    <property type="protein sequence ID" value="PYE54464.1"/>
    <property type="molecule type" value="Genomic_DNA"/>
</dbReference>
<dbReference type="NCBIfam" id="TIGR00209">
    <property type="entry name" value="galT_1"/>
    <property type="match status" value="1"/>
</dbReference>
<comment type="pathway">
    <text evidence="3 15">Carbohydrate metabolism; galactose metabolism.</text>
</comment>
<reference evidence="18 19" key="1">
    <citation type="submission" date="2018-06" db="EMBL/GenBank/DDBJ databases">
        <title>Genomic Encyclopedia of Type Strains, Phase IV (KMG-IV): sequencing the most valuable type-strain genomes for metagenomic binning, comparative biology and taxonomic classification.</title>
        <authorList>
            <person name="Goeker M."/>
        </authorList>
    </citation>
    <scope>NUCLEOTIDE SEQUENCE [LARGE SCALE GENOMIC DNA]</scope>
    <source>
        <strain evidence="18 19">DSM 18048</strain>
    </source>
</reference>
<sequence>MNASSAQNSLPPNRYERAEYVKPDGRKLWLYSRTHIDVGDIPSPSPEAVAATPHLRWHPLRGEWVIYAAYRQNRPFLPPPNYNPLAPTRDPENPTELPQGAYDVAVFENRFPSLVPEPGPAPTIDGTLTADGVGACEVVVYSQDPNTNVGELDASHVELLVDVWADRTTRLAERGLAYVLPFENRGVEVGVTLHHPHGQIYAYDFLPPVQVRTLQMARAHRESHGEAWLETFVRTERAASTRVVTDAGEALSVVPPFARYAFETWIVPARAATRLSDLSQQERRAFAALISDTVRRFDALFEQPMPYLMTIHQAPTDGTDYPEWPLHIEFYPYLRAKGKLKYLAGTEQGAGVFANDALPEAKAAELRAVKLPGAS</sequence>
<dbReference type="PROSITE" id="PS00117">
    <property type="entry name" value="GAL_P_UDP_TRANSF_I"/>
    <property type="match status" value="1"/>
</dbReference>
<evidence type="ECO:0000256" key="13">
    <source>
        <dbReference type="NCBIfam" id="TIGR00209"/>
    </source>
</evidence>
<feature type="domain" description="Galactose-1-phosphate uridyl transferase C-terminal" evidence="17">
    <location>
        <begin position="220"/>
        <end position="369"/>
    </location>
</feature>
<comment type="caution">
    <text evidence="18">The sequence shown here is derived from an EMBL/GenBank/DDBJ whole genome shotgun (WGS) entry which is preliminary data.</text>
</comment>
<dbReference type="InterPro" id="IPR005850">
    <property type="entry name" value="GalP_Utransf_C"/>
</dbReference>
<dbReference type="AlphaFoldDB" id="A0A318S6R9"/>
<evidence type="ECO:0000256" key="15">
    <source>
        <dbReference type="RuleBase" id="RU000506"/>
    </source>
</evidence>
<dbReference type="OrthoDB" id="9769064at2"/>
<dbReference type="PANTHER" id="PTHR11943:SF1">
    <property type="entry name" value="GALACTOSE-1-PHOSPHATE URIDYLYLTRANSFERASE"/>
    <property type="match status" value="1"/>
</dbReference>